<evidence type="ECO:0000313" key="1">
    <source>
        <dbReference type="EMBL" id="SOQ39404.1"/>
    </source>
</evidence>
<dbReference type="AlphaFoldDB" id="A0A2H1VGP2"/>
<dbReference type="EMBL" id="ODYU01002211">
    <property type="protein sequence ID" value="SOQ39404.1"/>
    <property type="molecule type" value="Genomic_DNA"/>
</dbReference>
<sequence>MRNLRAFDQQKLQDPLTQYRLVGKNGCVVACSHPIKISQPKRDAWLTINDGKQNAVCNPVIFEWAQHNNHNGMPTDDNEMNIRETAQIIKAADYAFPGAKLTFIRLYGNRVAYCHKLGTIPDTVLLLRFFREAEKCPVVLYLSWESNLRPLVLQSHLQPLHQRGSRLTNTFEDISI</sequence>
<gene>
    <name evidence="1" type="ORF">SFRICE_036188</name>
</gene>
<accession>A0A2H1VGP2</accession>
<reference evidence="1" key="1">
    <citation type="submission" date="2016-07" db="EMBL/GenBank/DDBJ databases">
        <authorList>
            <person name="Bretaudeau A."/>
        </authorList>
    </citation>
    <scope>NUCLEOTIDE SEQUENCE</scope>
    <source>
        <strain evidence="1">Rice</strain>
        <tissue evidence="1">Whole body</tissue>
    </source>
</reference>
<protein>
    <submittedName>
        <fullName evidence="1">SFRICE_036188</fullName>
    </submittedName>
</protein>
<proteinExistence type="predicted"/>
<organism evidence="1">
    <name type="scientific">Spodoptera frugiperda</name>
    <name type="common">Fall armyworm</name>
    <dbReference type="NCBI Taxonomy" id="7108"/>
    <lineage>
        <taxon>Eukaryota</taxon>
        <taxon>Metazoa</taxon>
        <taxon>Ecdysozoa</taxon>
        <taxon>Arthropoda</taxon>
        <taxon>Hexapoda</taxon>
        <taxon>Insecta</taxon>
        <taxon>Pterygota</taxon>
        <taxon>Neoptera</taxon>
        <taxon>Endopterygota</taxon>
        <taxon>Lepidoptera</taxon>
        <taxon>Glossata</taxon>
        <taxon>Ditrysia</taxon>
        <taxon>Noctuoidea</taxon>
        <taxon>Noctuidae</taxon>
        <taxon>Amphipyrinae</taxon>
        <taxon>Spodoptera</taxon>
    </lineage>
</organism>
<name>A0A2H1VGP2_SPOFR</name>